<accession>A0ABQ6F4R8</accession>
<evidence type="ECO:0000313" key="3">
    <source>
        <dbReference type="EMBL" id="GLT19916.1"/>
    </source>
</evidence>
<reference evidence="4" key="1">
    <citation type="journal article" date="2019" name="Int. J. Syst. Evol. Microbiol.">
        <title>The Global Catalogue of Microorganisms (GCM) 10K type strain sequencing project: providing services to taxonomists for standard genome sequencing and annotation.</title>
        <authorList>
            <consortium name="The Broad Institute Genomics Platform"/>
            <consortium name="The Broad Institute Genome Sequencing Center for Infectious Disease"/>
            <person name="Wu L."/>
            <person name="Ma J."/>
        </authorList>
    </citation>
    <scope>NUCLEOTIDE SEQUENCE [LARGE SCALE GENOMIC DNA]</scope>
    <source>
        <strain evidence="4">NBRC 108723</strain>
    </source>
</reference>
<dbReference type="PIRSF" id="PIRSF006221">
    <property type="entry name" value="Ketosamine-3-kinase"/>
    <property type="match status" value="1"/>
</dbReference>
<evidence type="ECO:0008006" key="5">
    <source>
        <dbReference type="Google" id="ProtNLM"/>
    </source>
</evidence>
<dbReference type="Pfam" id="PF03881">
    <property type="entry name" value="Fructosamin_kin"/>
    <property type="match status" value="1"/>
</dbReference>
<dbReference type="InterPro" id="IPR011009">
    <property type="entry name" value="Kinase-like_dom_sf"/>
</dbReference>
<name>A0ABQ6F4R8_9VIBR</name>
<comment type="caution">
    <text evidence="3">The sequence shown here is derived from an EMBL/GenBank/DDBJ whole genome shotgun (WGS) entry which is preliminary data.</text>
</comment>
<organism evidence="3 4">
    <name type="scientific">Vibrio zhanjiangensis</name>
    <dbReference type="NCBI Taxonomy" id="1046128"/>
    <lineage>
        <taxon>Bacteria</taxon>
        <taxon>Pseudomonadati</taxon>
        <taxon>Pseudomonadota</taxon>
        <taxon>Gammaproteobacteria</taxon>
        <taxon>Vibrionales</taxon>
        <taxon>Vibrionaceae</taxon>
        <taxon>Vibrio</taxon>
    </lineage>
</organism>
<dbReference type="Gene3D" id="3.30.200.20">
    <property type="entry name" value="Phosphorylase Kinase, domain 1"/>
    <property type="match status" value="1"/>
</dbReference>
<dbReference type="InterPro" id="IPR016477">
    <property type="entry name" value="Fructo-/Ketosamine-3-kinase"/>
</dbReference>
<keyword evidence="2" id="KW-0418">Kinase</keyword>
<keyword evidence="4" id="KW-1185">Reference proteome</keyword>
<evidence type="ECO:0000256" key="1">
    <source>
        <dbReference type="ARBA" id="ARBA00009460"/>
    </source>
</evidence>
<dbReference type="PANTHER" id="PTHR12149">
    <property type="entry name" value="FRUCTOSAMINE 3 KINASE-RELATED PROTEIN"/>
    <property type="match status" value="1"/>
</dbReference>
<dbReference type="EMBL" id="BSPW01000086">
    <property type="protein sequence ID" value="GLT19916.1"/>
    <property type="molecule type" value="Genomic_DNA"/>
</dbReference>
<comment type="similarity">
    <text evidence="1 2">Belongs to the fructosamine kinase family.</text>
</comment>
<keyword evidence="2" id="KW-0808">Transferase</keyword>
<dbReference type="Proteomes" id="UP001157138">
    <property type="component" value="Unassembled WGS sequence"/>
</dbReference>
<dbReference type="SUPFAM" id="SSF56112">
    <property type="entry name" value="Protein kinase-like (PK-like)"/>
    <property type="match status" value="1"/>
</dbReference>
<dbReference type="PANTHER" id="PTHR12149:SF8">
    <property type="entry name" value="PROTEIN-RIBULOSAMINE 3-KINASE"/>
    <property type="match status" value="1"/>
</dbReference>
<evidence type="ECO:0000313" key="4">
    <source>
        <dbReference type="Proteomes" id="UP001157138"/>
    </source>
</evidence>
<evidence type="ECO:0000256" key="2">
    <source>
        <dbReference type="PIRNR" id="PIRNR006221"/>
    </source>
</evidence>
<protein>
    <recommendedName>
        <fullName evidence="5">Fructosamine kinase family protein</fullName>
    </recommendedName>
</protein>
<dbReference type="Gene3D" id="3.90.1200.10">
    <property type="match status" value="1"/>
</dbReference>
<gene>
    <name evidence="3" type="ORF">GCM10007938_36990</name>
</gene>
<proteinExistence type="inferred from homology"/>
<sequence>MVNQNMWQAIADQLSDTLMFSFDIVEKKAINGGDINDCYMISDGEQRYFVKINQSDFYPNFEIEAENIHALRQSEMVSVPEHILTGKNKDHAFLILNYLPLKPLDEADDSYLFGQQLAKLHLWGEQKEYGFDQDNYIGSTLQPNKWDKKWGRFFAEQRIGWQLQLLKEKGVTLVEIDDFTHLIQDRLAHHQPRASLIHGDLWRGNVATSPFGPVCFDPACYWGDRECDLAMTELFSKFHPDFYRGYESVFPLDANYHQRKEIYNLYHLLNHYNQFGGIYLDQCETTINHILSY</sequence>